<dbReference type="InterPro" id="IPR009576">
    <property type="entry name" value="Biofilm_formation_YgiB"/>
</dbReference>
<organism evidence="3 4">
    <name type="scientific">Pseudomonas amygdali pv. mori str. 301020</name>
    <dbReference type="NCBI Taxonomy" id="629261"/>
    <lineage>
        <taxon>Bacteria</taxon>
        <taxon>Pseudomonadati</taxon>
        <taxon>Pseudomonadota</taxon>
        <taxon>Gammaproteobacteria</taxon>
        <taxon>Pseudomonadales</taxon>
        <taxon>Pseudomonadaceae</taxon>
        <taxon>Pseudomonas</taxon>
        <taxon>Pseudomonas amygdali</taxon>
    </lineage>
</organism>
<keyword evidence="2" id="KW-0732">Signal</keyword>
<dbReference type="EMBL" id="AEAG01000414">
    <property type="protein sequence ID" value="EGH21928.1"/>
    <property type="molecule type" value="Genomic_DNA"/>
</dbReference>
<feature type="compositionally biased region" description="Low complexity" evidence="1">
    <location>
        <begin position="240"/>
        <end position="250"/>
    </location>
</feature>
<reference evidence="3 4" key="1">
    <citation type="journal article" date="2011" name="PLoS Pathog.">
        <title>Dynamic evolution of pathogenicity revealed by sequencing and comparative genomics of 19 Pseudomonas syringae isolates.</title>
        <authorList>
            <person name="Baltrus D.A."/>
            <person name="Nishimura M.T."/>
            <person name="Romanchuk A."/>
            <person name="Chang J.H."/>
            <person name="Mukhtar M.S."/>
            <person name="Cherkis K."/>
            <person name="Roach J."/>
            <person name="Grant S.R."/>
            <person name="Jones C.D."/>
            <person name="Dangl J.L."/>
        </authorList>
    </citation>
    <scope>NUCLEOTIDE SEQUENCE [LARGE SCALE GENOMIC DNA]</scope>
    <source>
        <strain evidence="3 4">301020</strain>
    </source>
</reference>
<evidence type="ECO:0000256" key="2">
    <source>
        <dbReference type="SAM" id="SignalP"/>
    </source>
</evidence>
<feature type="compositionally biased region" description="Polar residues" evidence="1">
    <location>
        <begin position="184"/>
        <end position="194"/>
    </location>
</feature>
<feature type="chain" id="PRO_5024880034" evidence="2">
    <location>
        <begin position="20"/>
        <end position="271"/>
    </location>
</feature>
<feature type="region of interest" description="Disordered" evidence="1">
    <location>
        <begin position="165"/>
        <end position="271"/>
    </location>
</feature>
<gene>
    <name evidence="3" type="ORF">PSYMO_10630</name>
</gene>
<proteinExistence type="predicted"/>
<evidence type="ECO:0000313" key="4">
    <source>
        <dbReference type="Proteomes" id="UP000003465"/>
    </source>
</evidence>
<dbReference type="AlphaFoldDB" id="A0A656G861"/>
<sequence>MRRSSVKLVLASTLPLALAGCGPSEDKDTFNAQANFSSVQECVDAKVPVNVCSDAYMQALSDHRRIAPTYDDKASCDADFVPDYCQVTSDGKYMPKLGGFELGFSGRVPKEALDRANQEVAQSAPAGMSGTTGLMAGLLIGNLLSNGFGNNRYYSQPIYQTRDDRGGYYSSSLPSQIDRGKTFGRSTQAQSSPDRSYGKSTLGRNLGSSGSGSSSVSSTISRGGFGSQASARSGWGGARAAGAAAVSEADGPGHEKDQYRGTPGLARNGGT</sequence>
<feature type="signal peptide" evidence="2">
    <location>
        <begin position="1"/>
        <end position="19"/>
    </location>
</feature>
<evidence type="ECO:0000313" key="3">
    <source>
        <dbReference type="EMBL" id="EGH21928.1"/>
    </source>
</evidence>
<protein>
    <submittedName>
        <fullName evidence="3">Putative lipoprotein</fullName>
    </submittedName>
</protein>
<accession>A0A656G861</accession>
<evidence type="ECO:0000256" key="1">
    <source>
        <dbReference type="SAM" id="MobiDB-lite"/>
    </source>
</evidence>
<dbReference type="Pfam" id="PF06693">
    <property type="entry name" value="DUF1190"/>
    <property type="match status" value="1"/>
</dbReference>
<keyword evidence="3" id="KW-0449">Lipoprotein</keyword>
<feature type="compositionally biased region" description="Low complexity" evidence="1">
    <location>
        <begin position="200"/>
        <end position="233"/>
    </location>
</feature>
<name>A0A656G861_PSEA0</name>
<dbReference type="PROSITE" id="PS51257">
    <property type="entry name" value="PROKAR_LIPOPROTEIN"/>
    <property type="match status" value="1"/>
</dbReference>
<dbReference type="Proteomes" id="UP000003465">
    <property type="component" value="Unassembled WGS sequence"/>
</dbReference>
<comment type="caution">
    <text evidence="3">The sequence shown here is derived from an EMBL/GenBank/DDBJ whole genome shotgun (WGS) entry which is preliminary data.</text>
</comment>